<evidence type="ECO:0000256" key="2">
    <source>
        <dbReference type="ARBA" id="ARBA00023002"/>
    </source>
</evidence>
<accession>A0A136PLW0</accession>
<keyword evidence="5" id="KW-1185">Reference proteome</keyword>
<protein>
    <submittedName>
        <fullName evidence="4">Nitroreductase</fullName>
    </submittedName>
</protein>
<evidence type="ECO:0000259" key="3">
    <source>
        <dbReference type="Pfam" id="PF00881"/>
    </source>
</evidence>
<organism evidence="4 5">
    <name type="scientific">Micromonospora rosaria</name>
    <dbReference type="NCBI Taxonomy" id="47874"/>
    <lineage>
        <taxon>Bacteria</taxon>
        <taxon>Bacillati</taxon>
        <taxon>Actinomycetota</taxon>
        <taxon>Actinomycetes</taxon>
        <taxon>Micromonosporales</taxon>
        <taxon>Micromonosporaceae</taxon>
        <taxon>Micromonospora</taxon>
    </lineage>
</organism>
<dbReference type="AlphaFoldDB" id="A0A136PLW0"/>
<dbReference type="RefSeq" id="WP_067370819.1">
    <property type="nucleotide sequence ID" value="NZ_JBIUBN010000008.1"/>
</dbReference>
<evidence type="ECO:0000313" key="5">
    <source>
        <dbReference type="Proteomes" id="UP000070620"/>
    </source>
</evidence>
<dbReference type="InterPro" id="IPR029479">
    <property type="entry name" value="Nitroreductase"/>
</dbReference>
<dbReference type="InterPro" id="IPR000415">
    <property type="entry name" value="Nitroreductase-like"/>
</dbReference>
<keyword evidence="2" id="KW-0560">Oxidoreductase</keyword>
<dbReference type="SUPFAM" id="SSF55469">
    <property type="entry name" value="FMN-dependent nitroreductase-like"/>
    <property type="match status" value="1"/>
</dbReference>
<gene>
    <name evidence="4" type="ORF">AWW66_24170</name>
</gene>
<feature type="domain" description="Nitroreductase" evidence="3">
    <location>
        <begin position="9"/>
        <end position="62"/>
    </location>
</feature>
<dbReference type="OrthoDB" id="9802510at2"/>
<comment type="similarity">
    <text evidence="1">Belongs to the nitroreductase family.</text>
</comment>
<dbReference type="GO" id="GO:0016491">
    <property type="term" value="F:oxidoreductase activity"/>
    <property type="evidence" value="ECO:0007669"/>
    <property type="project" value="UniProtKB-KW"/>
</dbReference>
<dbReference type="Gene3D" id="3.40.109.10">
    <property type="entry name" value="NADH Oxidase"/>
    <property type="match status" value="1"/>
</dbReference>
<reference evidence="4 5" key="1">
    <citation type="submission" date="2016-01" db="EMBL/GenBank/DDBJ databases">
        <title>Whole genome sequence and analysis of Micromonospora rosaria DSM 803, which can produce antibacterial substance rosamicin.</title>
        <authorList>
            <person name="Yang H."/>
            <person name="He X."/>
            <person name="Zhu D."/>
        </authorList>
    </citation>
    <scope>NUCLEOTIDE SEQUENCE [LARGE SCALE GENOMIC DNA]</scope>
    <source>
        <strain evidence="4 5">DSM 803</strain>
    </source>
</reference>
<evidence type="ECO:0000256" key="1">
    <source>
        <dbReference type="ARBA" id="ARBA00007118"/>
    </source>
</evidence>
<dbReference type="PANTHER" id="PTHR43673">
    <property type="entry name" value="NAD(P)H NITROREDUCTASE YDGI-RELATED"/>
    <property type="match status" value="1"/>
</dbReference>
<dbReference type="Pfam" id="PF00881">
    <property type="entry name" value="Nitroreductase"/>
    <property type="match status" value="1"/>
</dbReference>
<evidence type="ECO:0000313" key="4">
    <source>
        <dbReference type="EMBL" id="KXK59445.1"/>
    </source>
</evidence>
<sequence length="175" mass="19138">MADLTPLLAVRWSPRAFDPVAELSGAEVSSLLEAARWAPSHGNAQPWRFAVGWRDDETCKRILANLPARDQRWARHAAVLLLAAHLTDPPAGPYDLGQAVAHLTVQATALGLYVHQLVDVDHAGLVADLELPDGVRPHAVVAVGRLGDPFSLPEDLLCRETALRRRHPLDDLLLR</sequence>
<comment type="caution">
    <text evidence="4">The sequence shown here is derived from an EMBL/GenBank/DDBJ whole genome shotgun (WGS) entry which is preliminary data.</text>
</comment>
<dbReference type="Proteomes" id="UP000070620">
    <property type="component" value="Unassembled WGS sequence"/>
</dbReference>
<dbReference type="EMBL" id="LRQV01000113">
    <property type="protein sequence ID" value="KXK59445.1"/>
    <property type="molecule type" value="Genomic_DNA"/>
</dbReference>
<name>A0A136PLW0_9ACTN</name>
<proteinExistence type="inferred from homology"/>
<dbReference type="PANTHER" id="PTHR43673:SF10">
    <property type="entry name" value="NADH DEHYDROGENASE_NAD(P)H NITROREDUCTASE XCC3605-RELATED"/>
    <property type="match status" value="1"/>
</dbReference>